<protein>
    <submittedName>
        <fullName evidence="2">Alpha/beta hydrolase</fullName>
    </submittedName>
</protein>
<dbReference type="InterPro" id="IPR029058">
    <property type="entry name" value="AB_hydrolase_fold"/>
</dbReference>
<keyword evidence="2" id="KW-0378">Hydrolase</keyword>
<dbReference type="PRINTS" id="PR00111">
    <property type="entry name" value="ABHYDROLASE"/>
</dbReference>
<dbReference type="SUPFAM" id="SSF53474">
    <property type="entry name" value="alpha/beta-Hydrolases"/>
    <property type="match status" value="1"/>
</dbReference>
<accession>A0A8T3VR42</accession>
<dbReference type="AlphaFoldDB" id="A0A8T3VR42"/>
<comment type="caution">
    <text evidence="2">The sequence shown here is derived from an EMBL/GenBank/DDBJ whole genome shotgun (WGS) entry which is preliminary data.</text>
</comment>
<dbReference type="InterPro" id="IPR000073">
    <property type="entry name" value="AB_hydrolase_1"/>
</dbReference>
<reference evidence="2" key="1">
    <citation type="submission" date="2019-04" db="EMBL/GenBank/DDBJ databases">
        <title>Evolution of Biomass-Degrading Anaerobic Consortia Revealed by Metagenomics.</title>
        <authorList>
            <person name="Peng X."/>
        </authorList>
    </citation>
    <scope>NUCLEOTIDE SEQUENCE</scope>
    <source>
        <strain evidence="2">SIG13</strain>
    </source>
</reference>
<feature type="domain" description="AB hydrolase-1" evidence="1">
    <location>
        <begin position="14"/>
        <end position="117"/>
    </location>
</feature>
<proteinExistence type="predicted"/>
<dbReference type="GO" id="GO:0016787">
    <property type="term" value="F:hydrolase activity"/>
    <property type="evidence" value="ECO:0007669"/>
    <property type="project" value="UniProtKB-KW"/>
</dbReference>
<evidence type="ECO:0000313" key="3">
    <source>
        <dbReference type="Proteomes" id="UP000713479"/>
    </source>
</evidence>
<dbReference type="Proteomes" id="UP000713479">
    <property type="component" value="Unassembled WGS sequence"/>
</dbReference>
<name>A0A8T3VR42_9EURY</name>
<sequence>MNINYRYFGKGDETIVFIHGLSDDMTYWMSLSEHLKDSYKILLYDIRGHGESQFEYFTIDTLVEDLHDLLLKENIEKATLVGFSLGGNIALEFTIRYPEIVEKLILMATFSEFDEQLESTFIEFRNALNVSFEEFYDVIINYVLPKDIIDRHHEELEFIKYEKAKTANLEAILCGVEAGFDFNCTDRLQLIDAETLILAGRDDEIVSINILKILNDNIKNSNLIVFDDTKHNLLIGGNIEEILGLMRKFI</sequence>
<evidence type="ECO:0000313" key="2">
    <source>
        <dbReference type="EMBL" id="MBE6510888.1"/>
    </source>
</evidence>
<organism evidence="2 3">
    <name type="scientific">Methanobrevibacter millerae</name>
    <dbReference type="NCBI Taxonomy" id="230361"/>
    <lineage>
        <taxon>Archaea</taxon>
        <taxon>Methanobacteriati</taxon>
        <taxon>Methanobacteriota</taxon>
        <taxon>Methanomada group</taxon>
        <taxon>Methanobacteria</taxon>
        <taxon>Methanobacteriales</taxon>
        <taxon>Methanobacteriaceae</taxon>
        <taxon>Methanobrevibacter</taxon>
    </lineage>
</organism>
<dbReference type="PANTHER" id="PTHR43798">
    <property type="entry name" value="MONOACYLGLYCEROL LIPASE"/>
    <property type="match status" value="1"/>
</dbReference>
<evidence type="ECO:0000259" key="1">
    <source>
        <dbReference type="Pfam" id="PF00561"/>
    </source>
</evidence>
<dbReference type="EMBL" id="SUTF01000007">
    <property type="protein sequence ID" value="MBE6510888.1"/>
    <property type="molecule type" value="Genomic_DNA"/>
</dbReference>
<gene>
    <name evidence="2" type="ORF">E7Z74_06445</name>
</gene>
<dbReference type="Gene3D" id="3.40.50.1820">
    <property type="entry name" value="alpha/beta hydrolase"/>
    <property type="match status" value="1"/>
</dbReference>
<dbReference type="Pfam" id="PF00561">
    <property type="entry name" value="Abhydrolase_1"/>
    <property type="match status" value="1"/>
</dbReference>
<dbReference type="InterPro" id="IPR050266">
    <property type="entry name" value="AB_hydrolase_sf"/>
</dbReference>